<protein>
    <submittedName>
        <fullName evidence="3">Uncharacterized protein LOC118417275</fullName>
    </submittedName>
</protein>
<dbReference type="InterPro" id="IPR032675">
    <property type="entry name" value="LRR_dom_sf"/>
</dbReference>
<dbReference type="OMA" id="THSCPRI"/>
<dbReference type="PANTHER" id="PTHR16008:SF6">
    <property type="entry name" value="SI:DKEY-12E7.1"/>
    <property type="match status" value="1"/>
</dbReference>
<dbReference type="KEGG" id="bfo:118417275"/>
<dbReference type="RefSeq" id="XP_035678674.1">
    <property type="nucleotide sequence ID" value="XM_035822781.1"/>
</dbReference>
<proteinExistence type="predicted"/>
<dbReference type="GO" id="GO:0000209">
    <property type="term" value="P:protein polyubiquitination"/>
    <property type="evidence" value="ECO:0000318"/>
    <property type="project" value="GO_Central"/>
</dbReference>
<dbReference type="SUPFAM" id="SSF81383">
    <property type="entry name" value="F-box domain"/>
    <property type="match status" value="1"/>
</dbReference>
<dbReference type="PANTHER" id="PTHR16008">
    <property type="entry name" value="F-BOX ONLY PROTEIN 4"/>
    <property type="match status" value="1"/>
</dbReference>
<accession>A0A9J7LB57</accession>
<feature type="domain" description="F-box" evidence="1">
    <location>
        <begin position="48"/>
        <end position="88"/>
    </location>
</feature>
<name>A0A9J7LB57_BRAFL</name>
<gene>
    <name evidence="3" type="primary">LOC118417275</name>
</gene>
<reference evidence="3" key="2">
    <citation type="submission" date="2025-08" db="UniProtKB">
        <authorList>
            <consortium name="RefSeq"/>
        </authorList>
    </citation>
    <scope>IDENTIFICATION</scope>
    <source>
        <strain evidence="3">S238N-H82</strain>
        <tissue evidence="3">Testes</tissue>
    </source>
</reference>
<dbReference type="Pfam" id="PF12937">
    <property type="entry name" value="F-box-like"/>
    <property type="match status" value="1"/>
</dbReference>
<dbReference type="AlphaFoldDB" id="A0A9J7LB57"/>
<dbReference type="InterPro" id="IPR036047">
    <property type="entry name" value="F-box-like_dom_sf"/>
</dbReference>
<dbReference type="SMART" id="SM00256">
    <property type="entry name" value="FBOX"/>
    <property type="match status" value="1"/>
</dbReference>
<sequence>MAPSRKKRKLRRNTHHHVKYKKHNTSLLMAASTSSRSNQPHVASFDTLPLECRILIFSFLSDWDKCTASTVSKSWFFTIRSPILWQTVDFTTFSVDTRDEFYKDYVQTALAPLDWKGHVLYCFNCYKKRLEHYARYLRSVKASVKHLRFQFDLGHPEDQFGKMLINVLRGVNCRNLVALDAMWSQTLCRPLMPHPSDYFPPYESPPLGKVKAFQEFLKVLVAAAPNLRQAMLPFDWSFESTSLLTQFRYLTELHLKYYWIFSVLSQEQLTALLKGLTHLKKFTLQLRNRITPGSLHELQYTMESKSIQLLDISGCQGFFLRGMNMPQLQRIWVSRPRWSGPLIILNEHSFIPRCVYYVLVEGAPALKVINSYRLEENWTRGLSGELHRTLRHACSCQKHLNSWALM</sequence>
<dbReference type="Gene3D" id="3.80.10.10">
    <property type="entry name" value="Ribonuclease Inhibitor"/>
    <property type="match status" value="1"/>
</dbReference>
<organism evidence="2 3">
    <name type="scientific">Branchiostoma floridae</name>
    <name type="common">Florida lancelet</name>
    <name type="synonym">Amphioxus</name>
    <dbReference type="NCBI Taxonomy" id="7739"/>
    <lineage>
        <taxon>Eukaryota</taxon>
        <taxon>Metazoa</taxon>
        <taxon>Chordata</taxon>
        <taxon>Cephalochordata</taxon>
        <taxon>Leptocardii</taxon>
        <taxon>Amphioxiformes</taxon>
        <taxon>Branchiostomatidae</taxon>
        <taxon>Branchiostoma</taxon>
    </lineage>
</organism>
<reference evidence="2" key="1">
    <citation type="journal article" date="2020" name="Nat. Ecol. Evol.">
        <title>Deeply conserved synteny resolves early events in vertebrate evolution.</title>
        <authorList>
            <person name="Simakov O."/>
            <person name="Marletaz F."/>
            <person name="Yue J.X."/>
            <person name="O'Connell B."/>
            <person name="Jenkins J."/>
            <person name="Brandt A."/>
            <person name="Calef R."/>
            <person name="Tung C.H."/>
            <person name="Huang T.K."/>
            <person name="Schmutz J."/>
            <person name="Satoh N."/>
            <person name="Yu J.K."/>
            <person name="Putnam N.H."/>
            <person name="Green R.E."/>
            <person name="Rokhsar D.S."/>
        </authorList>
    </citation>
    <scope>NUCLEOTIDE SEQUENCE [LARGE SCALE GENOMIC DNA]</scope>
    <source>
        <strain evidence="2">S238N-H82</strain>
    </source>
</reference>
<evidence type="ECO:0000313" key="2">
    <source>
        <dbReference type="Proteomes" id="UP000001554"/>
    </source>
</evidence>
<keyword evidence="2" id="KW-1185">Reference proteome</keyword>
<dbReference type="Gene3D" id="1.20.1280.50">
    <property type="match status" value="1"/>
</dbReference>
<dbReference type="GeneID" id="118417275"/>
<evidence type="ECO:0000313" key="3">
    <source>
        <dbReference type="RefSeq" id="XP_035678674.1"/>
    </source>
</evidence>
<dbReference type="InterPro" id="IPR001810">
    <property type="entry name" value="F-box_dom"/>
</dbReference>
<dbReference type="GO" id="GO:0031146">
    <property type="term" value="P:SCF-dependent proteasomal ubiquitin-dependent protein catabolic process"/>
    <property type="evidence" value="ECO:0000318"/>
    <property type="project" value="GO_Central"/>
</dbReference>
<dbReference type="SUPFAM" id="SSF52047">
    <property type="entry name" value="RNI-like"/>
    <property type="match status" value="1"/>
</dbReference>
<evidence type="ECO:0000259" key="1">
    <source>
        <dbReference type="SMART" id="SM00256"/>
    </source>
</evidence>
<dbReference type="CDD" id="cd22138">
    <property type="entry name" value="F-box_unchar"/>
    <property type="match status" value="1"/>
</dbReference>
<dbReference type="OrthoDB" id="10024886at2759"/>
<dbReference type="Proteomes" id="UP000001554">
    <property type="component" value="Chromosome 6"/>
</dbReference>
<dbReference type="GO" id="GO:0019005">
    <property type="term" value="C:SCF ubiquitin ligase complex"/>
    <property type="evidence" value="ECO:0000318"/>
    <property type="project" value="GO_Central"/>
</dbReference>
<dbReference type="InterPro" id="IPR039588">
    <property type="entry name" value="FBXO4"/>
</dbReference>